<name>A0A1V1NQ63_9BACT</name>
<proteinExistence type="predicted"/>
<reference evidence="3" key="1">
    <citation type="submission" date="2012-11" db="EMBL/GenBank/DDBJ databases">
        <authorList>
            <person name="Lucero-Rivera Y.E."/>
            <person name="Tovar-Ramirez D."/>
        </authorList>
    </citation>
    <scope>NUCLEOTIDE SEQUENCE [LARGE SCALE GENOMIC DNA]</scope>
    <source>
        <strain evidence="3">Araruama</strain>
    </source>
</reference>
<gene>
    <name evidence="2" type="ORF">OMM_00513</name>
</gene>
<dbReference type="AlphaFoldDB" id="A0A1V1NQ63"/>
<evidence type="ECO:0000313" key="3">
    <source>
        <dbReference type="Proteomes" id="UP000189670"/>
    </source>
</evidence>
<accession>A0A1V1NQ63</accession>
<evidence type="ECO:0000256" key="1">
    <source>
        <dbReference type="SAM" id="Coils"/>
    </source>
</evidence>
<comment type="caution">
    <text evidence="2">The sequence shown here is derived from an EMBL/GenBank/DDBJ whole genome shotgun (WGS) entry which is preliminary data.</text>
</comment>
<dbReference type="EMBL" id="ATBP01003705">
    <property type="protein sequence ID" value="ETR64729.1"/>
    <property type="molecule type" value="Genomic_DNA"/>
</dbReference>
<keyword evidence="1" id="KW-0175">Coiled coil</keyword>
<feature type="coiled-coil region" evidence="1">
    <location>
        <begin position="71"/>
        <end position="227"/>
    </location>
</feature>
<dbReference type="Proteomes" id="UP000189670">
    <property type="component" value="Unassembled WGS sequence"/>
</dbReference>
<sequence>MMSTQTLEKHQTDISFDSDQQMDMTSLEIQQVSETSTQDLVMPQISGLEALKEGTFTVDLEKTISDMLLVIKNMEAQLENVLSINASLEKEVNVSKDMILQLKNEKSQLQSTIQQLESQMPSKREMQIQIDHISEEKNQAIRHNRDLQMDNQQMKKDIQKLNDAVNTFEEEKIDARMEIDYLEVQIKSQQITERKYHEKINALRGEKIALTDKLKSLQDELKQAYSDQFKAYQDVKQNRQKQEEGHNG</sequence>
<evidence type="ECO:0000313" key="2">
    <source>
        <dbReference type="EMBL" id="ETR64729.1"/>
    </source>
</evidence>
<organism evidence="2 3">
    <name type="scientific">Candidatus Magnetoglobus multicellularis str. Araruama</name>
    <dbReference type="NCBI Taxonomy" id="890399"/>
    <lineage>
        <taxon>Bacteria</taxon>
        <taxon>Pseudomonadati</taxon>
        <taxon>Thermodesulfobacteriota</taxon>
        <taxon>Desulfobacteria</taxon>
        <taxon>Desulfobacterales</taxon>
        <taxon>Desulfobacteraceae</taxon>
        <taxon>Candidatus Magnetoglobus</taxon>
    </lineage>
</organism>
<protein>
    <submittedName>
        <fullName evidence="2">Uncharacterized protein</fullName>
    </submittedName>
</protein>